<accession>K1QPT2</accession>
<reference evidence="2" key="1">
    <citation type="journal article" date="2012" name="Nature">
        <title>The oyster genome reveals stress adaptation and complexity of shell formation.</title>
        <authorList>
            <person name="Zhang G."/>
            <person name="Fang X."/>
            <person name="Guo X."/>
            <person name="Li L."/>
            <person name="Luo R."/>
            <person name="Xu F."/>
            <person name="Yang P."/>
            <person name="Zhang L."/>
            <person name="Wang X."/>
            <person name="Qi H."/>
            <person name="Xiong Z."/>
            <person name="Que H."/>
            <person name="Xie Y."/>
            <person name="Holland P.W."/>
            <person name="Paps J."/>
            <person name="Zhu Y."/>
            <person name="Wu F."/>
            <person name="Chen Y."/>
            <person name="Wang J."/>
            <person name="Peng C."/>
            <person name="Meng J."/>
            <person name="Yang L."/>
            <person name="Liu J."/>
            <person name="Wen B."/>
            <person name="Zhang N."/>
            <person name="Huang Z."/>
            <person name="Zhu Q."/>
            <person name="Feng Y."/>
            <person name="Mount A."/>
            <person name="Hedgecock D."/>
            <person name="Xu Z."/>
            <person name="Liu Y."/>
            <person name="Domazet-Loso T."/>
            <person name="Du Y."/>
            <person name="Sun X."/>
            <person name="Zhang S."/>
            <person name="Liu B."/>
            <person name="Cheng P."/>
            <person name="Jiang X."/>
            <person name="Li J."/>
            <person name="Fan D."/>
            <person name="Wang W."/>
            <person name="Fu W."/>
            <person name="Wang T."/>
            <person name="Wang B."/>
            <person name="Zhang J."/>
            <person name="Peng Z."/>
            <person name="Li Y."/>
            <person name="Li N."/>
            <person name="Wang J."/>
            <person name="Chen M."/>
            <person name="He Y."/>
            <person name="Tan F."/>
            <person name="Song X."/>
            <person name="Zheng Q."/>
            <person name="Huang R."/>
            <person name="Yang H."/>
            <person name="Du X."/>
            <person name="Chen L."/>
            <person name="Yang M."/>
            <person name="Gaffney P.M."/>
            <person name="Wang S."/>
            <person name="Luo L."/>
            <person name="She Z."/>
            <person name="Ming Y."/>
            <person name="Huang W."/>
            <person name="Zhang S."/>
            <person name="Huang B."/>
            <person name="Zhang Y."/>
            <person name="Qu T."/>
            <person name="Ni P."/>
            <person name="Miao G."/>
            <person name="Wang J."/>
            <person name="Wang Q."/>
            <person name="Steinberg C.E."/>
            <person name="Wang H."/>
            <person name="Li N."/>
            <person name="Qian L."/>
            <person name="Zhang G."/>
            <person name="Li Y."/>
            <person name="Yang H."/>
            <person name="Liu X."/>
            <person name="Wang J."/>
            <person name="Yin Y."/>
            <person name="Wang J."/>
        </authorList>
    </citation>
    <scope>NUCLEOTIDE SEQUENCE [LARGE SCALE GENOMIC DNA]</scope>
    <source>
        <strain evidence="2">05x7-T-G4-1.051#20</strain>
    </source>
</reference>
<feature type="region of interest" description="Disordered" evidence="1">
    <location>
        <begin position="37"/>
        <end position="77"/>
    </location>
</feature>
<dbReference type="InParanoid" id="K1QPT2"/>
<evidence type="ECO:0000256" key="1">
    <source>
        <dbReference type="SAM" id="MobiDB-lite"/>
    </source>
</evidence>
<dbReference type="HOGENOM" id="CLU_2640538_0_0_1"/>
<name>K1QPT2_MAGGI</name>
<proteinExistence type="predicted"/>
<sequence length="77" mass="8598">MKMLSDMNRTDEKTVELVDPLQGWQRRTCTVQEAAFDPNHSAGPAAESLYNDDPPGGAYIYPPKTEDKIYPPKTEVA</sequence>
<dbReference type="EMBL" id="JH815886">
    <property type="protein sequence ID" value="EKC33114.1"/>
    <property type="molecule type" value="Genomic_DNA"/>
</dbReference>
<evidence type="ECO:0000313" key="2">
    <source>
        <dbReference type="EMBL" id="EKC33114.1"/>
    </source>
</evidence>
<feature type="compositionally biased region" description="Basic and acidic residues" evidence="1">
    <location>
        <begin position="64"/>
        <end position="77"/>
    </location>
</feature>
<protein>
    <submittedName>
        <fullName evidence="2">Uncharacterized protein</fullName>
    </submittedName>
</protein>
<organism evidence="2">
    <name type="scientific">Magallana gigas</name>
    <name type="common">Pacific oyster</name>
    <name type="synonym">Crassostrea gigas</name>
    <dbReference type="NCBI Taxonomy" id="29159"/>
    <lineage>
        <taxon>Eukaryota</taxon>
        <taxon>Metazoa</taxon>
        <taxon>Spiralia</taxon>
        <taxon>Lophotrochozoa</taxon>
        <taxon>Mollusca</taxon>
        <taxon>Bivalvia</taxon>
        <taxon>Autobranchia</taxon>
        <taxon>Pteriomorphia</taxon>
        <taxon>Ostreida</taxon>
        <taxon>Ostreoidea</taxon>
        <taxon>Ostreidae</taxon>
        <taxon>Magallana</taxon>
    </lineage>
</organism>
<dbReference type="AlphaFoldDB" id="K1QPT2"/>
<gene>
    <name evidence="2" type="ORF">CGI_10024015</name>
</gene>